<feature type="region of interest" description="Disordered" evidence="1">
    <location>
        <begin position="347"/>
        <end position="367"/>
    </location>
</feature>
<dbReference type="AlphaFoldDB" id="A0A1I7SRQ2"/>
<evidence type="ECO:0000256" key="1">
    <source>
        <dbReference type="SAM" id="MobiDB-lite"/>
    </source>
</evidence>
<sequence length="375" mass="41285">MVLLVLCDKSFVVGLRERKAANPAGVRIDCRKGKKDNQLKSANQGMIEMAESAVAATVSSVRKNHQKLMEQAVRQEQLSQALAGNESLVSRNEHEKKSIFGSLLAENILAIEEDEAVCAVDFSNLMKFYSGEGEETFAEFIQKFEDFAAQQSTVWDDKTKLAKLKLLLTGEARERFETACQGSADALTYADAKKNLLQSYKLDSEHSEVLSELHSIRQGDGESVDDFYVRVKKMVSRLMPDSTPEALKSRCKEEFVFRSRDEISKPVQRVDVPTLEAARQRVRTIESSLRRSELQRTEDALRKLGLGVNAAMAVPGAAPPVGYVMPKPAQKGLSGRYRGSAVLVSNSAQQEPAVPRANPGPAPGGRVGLQLCNRV</sequence>
<evidence type="ECO:0000313" key="6">
    <source>
        <dbReference type="Proteomes" id="UP000659654"/>
    </source>
</evidence>
<reference evidence="7" key="1">
    <citation type="submission" date="2016-11" db="UniProtKB">
        <authorList>
            <consortium name="WormBaseParasite"/>
        </authorList>
    </citation>
    <scope>IDENTIFICATION</scope>
</reference>
<dbReference type="OrthoDB" id="10666282at2759"/>
<dbReference type="EMBL" id="CAJFCV020000002">
    <property type="protein sequence ID" value="CAG9102006.1"/>
    <property type="molecule type" value="Genomic_DNA"/>
</dbReference>
<dbReference type="WBParaSite" id="BXY_1571900.1">
    <property type="protein sequence ID" value="BXY_1571900.1"/>
    <property type="gene ID" value="BXY_1571900"/>
</dbReference>
<evidence type="ECO:0000313" key="7">
    <source>
        <dbReference type="WBParaSite" id="BXY_1571900.1"/>
    </source>
</evidence>
<dbReference type="Proteomes" id="UP000095284">
    <property type="component" value="Unplaced"/>
</dbReference>
<dbReference type="Proteomes" id="UP000659654">
    <property type="component" value="Unassembled WGS sequence"/>
</dbReference>
<protein>
    <submittedName>
        <fullName evidence="3">(pine wood nematode) hypothetical protein</fullName>
    </submittedName>
    <submittedName>
        <fullName evidence="7">Retrotrans_gag domain-containing protein</fullName>
    </submittedName>
</protein>
<dbReference type="Proteomes" id="UP000582659">
    <property type="component" value="Unassembled WGS sequence"/>
</dbReference>
<feature type="domain" description="Retrotransposon gag" evidence="2">
    <location>
        <begin position="167"/>
        <end position="244"/>
    </location>
</feature>
<accession>A0A1I7SRQ2</accession>
<gene>
    <name evidence="3" type="ORF">BXYJ_LOCUS5304</name>
</gene>
<evidence type="ECO:0000313" key="4">
    <source>
        <dbReference type="EMBL" id="CAG9102006.1"/>
    </source>
</evidence>
<dbReference type="Pfam" id="PF03732">
    <property type="entry name" value="Retrotrans_gag"/>
    <property type="match status" value="1"/>
</dbReference>
<dbReference type="EMBL" id="CAJFDI010000002">
    <property type="protein sequence ID" value="CAD5217911.1"/>
    <property type="molecule type" value="Genomic_DNA"/>
</dbReference>
<reference evidence="4" key="2">
    <citation type="submission" date="2020-08" db="EMBL/GenBank/DDBJ databases">
        <authorList>
            <person name="Kikuchi T."/>
        </authorList>
    </citation>
    <scope>NUCLEOTIDE SEQUENCE</scope>
    <source>
        <strain evidence="3">Ka4C1</strain>
    </source>
</reference>
<evidence type="ECO:0000313" key="3">
    <source>
        <dbReference type="EMBL" id="CAD5217911.1"/>
    </source>
</evidence>
<evidence type="ECO:0000259" key="2">
    <source>
        <dbReference type="Pfam" id="PF03732"/>
    </source>
</evidence>
<name>A0A1I7SRQ2_BURXY</name>
<evidence type="ECO:0000313" key="5">
    <source>
        <dbReference type="Proteomes" id="UP000095284"/>
    </source>
</evidence>
<proteinExistence type="predicted"/>
<keyword evidence="6" id="KW-1185">Reference proteome</keyword>
<organism evidence="5 7">
    <name type="scientific">Bursaphelenchus xylophilus</name>
    <name type="common">Pinewood nematode worm</name>
    <name type="synonym">Aphelenchoides xylophilus</name>
    <dbReference type="NCBI Taxonomy" id="6326"/>
    <lineage>
        <taxon>Eukaryota</taxon>
        <taxon>Metazoa</taxon>
        <taxon>Ecdysozoa</taxon>
        <taxon>Nematoda</taxon>
        <taxon>Chromadorea</taxon>
        <taxon>Rhabditida</taxon>
        <taxon>Tylenchina</taxon>
        <taxon>Tylenchomorpha</taxon>
        <taxon>Aphelenchoidea</taxon>
        <taxon>Aphelenchoididae</taxon>
        <taxon>Bursaphelenchus</taxon>
    </lineage>
</organism>
<dbReference type="InterPro" id="IPR005162">
    <property type="entry name" value="Retrotrans_gag_dom"/>
</dbReference>